<dbReference type="Gene3D" id="2.40.50.100">
    <property type="match status" value="1"/>
</dbReference>
<comment type="subcellular location">
    <subcellularLocation>
        <location evidence="1">Cell envelope</location>
    </subcellularLocation>
</comment>
<accession>A0A1S8TXH9</accession>
<keyword evidence="5" id="KW-0812">Transmembrane</keyword>
<reference evidence="8 9" key="1">
    <citation type="submission" date="2016-05" db="EMBL/GenBank/DDBJ databases">
        <title>Microbial solvent formation.</title>
        <authorList>
            <person name="Poehlein A."/>
            <person name="Montoya Solano J.D."/>
            <person name="Flitsch S."/>
            <person name="Krabben P."/>
            <person name="Duerre P."/>
            <person name="Daniel R."/>
        </authorList>
    </citation>
    <scope>NUCLEOTIDE SEQUENCE [LARGE SCALE GENOMIC DNA]</scope>
    <source>
        <strain evidence="8 9">DSM 2619</strain>
    </source>
</reference>
<evidence type="ECO:0000259" key="7">
    <source>
        <dbReference type="Pfam" id="PF25990"/>
    </source>
</evidence>
<dbReference type="InterPro" id="IPR050465">
    <property type="entry name" value="UPF0194_transport"/>
</dbReference>
<evidence type="ECO:0000313" key="9">
    <source>
        <dbReference type="Proteomes" id="UP000190890"/>
    </source>
</evidence>
<dbReference type="Gene3D" id="1.10.287.470">
    <property type="entry name" value="Helix hairpin bin"/>
    <property type="match status" value="1"/>
</dbReference>
<feature type="domain" description="YknX-like beta-barrel" evidence="7">
    <location>
        <begin position="301"/>
        <end position="389"/>
    </location>
</feature>
<comment type="caution">
    <text evidence="8">The sequence shown here is derived from an EMBL/GenBank/DDBJ whole genome shotgun (WGS) entry which is preliminary data.</text>
</comment>
<evidence type="ECO:0000256" key="2">
    <source>
        <dbReference type="ARBA" id="ARBA00023054"/>
    </source>
</evidence>
<sequence length="475" mass="51558">MGISFKMPKLEIKKLKPKGIGFKLKKKPSKKVIIFSTIFVIVVAFIIAKLIMPKPSLPVKHTVLSKGKIVNSINVLGDINSKDSTNVYSTLSNPVKEVKVHVGDKVKAGDVLAILDSGTLEKDVKQSEATTVAAEANAKSELESKKKAYDNASYLYNNNLNSEIRNAEETLKSAKINLDDKKRTYENNKALYDTDAITKNDLNKSEIDYSNALSDYDKATVAIENAKLKAEQDVDLAKSSYETAETNYNNKSQRIALEKQQNELEKCEIKAPVDGTITVVNAVVGNAGTGTLFEIENLDDMEIKTSIKEVDIANVKVGQRAEIKTDATGDTAIAGEIVSISPSAKKGGASQIKTDSQSTSSSDAGFETKIKINDINENVKSGMSARINVILNEKSDIYTVSSDSIVENGNGKSIYIAEKSGEKPNEYIIKELPVEIGVESDFNIEISGEGITDGIIVIDDPSIHKVGDKIQINEG</sequence>
<evidence type="ECO:0000256" key="3">
    <source>
        <dbReference type="SAM" id="Coils"/>
    </source>
</evidence>
<feature type="coiled-coil region" evidence="3">
    <location>
        <begin position="241"/>
        <end position="270"/>
    </location>
</feature>
<dbReference type="PRINTS" id="PR01490">
    <property type="entry name" value="RTXTOXIND"/>
</dbReference>
<keyword evidence="9" id="KW-1185">Reference proteome</keyword>
<proteinExistence type="predicted"/>
<dbReference type="STRING" id="29367.CLPUN_01430"/>
<dbReference type="SUPFAM" id="SSF111369">
    <property type="entry name" value="HlyD-like secretion proteins"/>
    <property type="match status" value="2"/>
</dbReference>
<dbReference type="AlphaFoldDB" id="A0A1S8TXH9"/>
<evidence type="ECO:0000313" key="8">
    <source>
        <dbReference type="EMBL" id="OOM82441.1"/>
    </source>
</evidence>
<evidence type="ECO:0000259" key="6">
    <source>
        <dbReference type="Pfam" id="PF25973"/>
    </source>
</evidence>
<dbReference type="GO" id="GO:0030313">
    <property type="term" value="C:cell envelope"/>
    <property type="evidence" value="ECO:0007669"/>
    <property type="project" value="UniProtKB-SubCell"/>
</dbReference>
<dbReference type="Pfam" id="PF25973">
    <property type="entry name" value="BSH_CzcB"/>
    <property type="match status" value="1"/>
</dbReference>
<organism evidence="8 9">
    <name type="scientific">Clostridium puniceum</name>
    <dbReference type="NCBI Taxonomy" id="29367"/>
    <lineage>
        <taxon>Bacteria</taxon>
        <taxon>Bacillati</taxon>
        <taxon>Bacillota</taxon>
        <taxon>Clostridia</taxon>
        <taxon>Eubacteriales</taxon>
        <taxon>Clostridiaceae</taxon>
        <taxon>Clostridium</taxon>
    </lineage>
</organism>
<keyword evidence="2 3" id="KW-0175">Coiled coil</keyword>
<dbReference type="PANTHER" id="PTHR32347:SF14">
    <property type="entry name" value="EFFLUX SYSTEM COMPONENT YKNX-RELATED"/>
    <property type="match status" value="1"/>
</dbReference>
<dbReference type="InterPro" id="IPR058636">
    <property type="entry name" value="Beta-barrel_YknX"/>
</dbReference>
<keyword evidence="5" id="KW-0472">Membrane</keyword>
<evidence type="ECO:0000256" key="1">
    <source>
        <dbReference type="ARBA" id="ARBA00004196"/>
    </source>
</evidence>
<dbReference type="Pfam" id="PF25990">
    <property type="entry name" value="Beta-barrel_YknX"/>
    <property type="match status" value="1"/>
</dbReference>
<protein>
    <submittedName>
        <fullName evidence="8">Macrolide export protein MacA</fullName>
    </submittedName>
</protein>
<dbReference type="EMBL" id="LZZM01000011">
    <property type="protein sequence ID" value="OOM82441.1"/>
    <property type="molecule type" value="Genomic_DNA"/>
</dbReference>
<evidence type="ECO:0000256" key="4">
    <source>
        <dbReference type="SAM" id="MobiDB-lite"/>
    </source>
</evidence>
<dbReference type="PANTHER" id="PTHR32347">
    <property type="entry name" value="EFFLUX SYSTEM COMPONENT YKNX-RELATED"/>
    <property type="match status" value="1"/>
</dbReference>
<dbReference type="Proteomes" id="UP000190890">
    <property type="component" value="Unassembled WGS sequence"/>
</dbReference>
<dbReference type="Gene3D" id="2.40.30.170">
    <property type="match status" value="1"/>
</dbReference>
<dbReference type="InterPro" id="IPR058647">
    <property type="entry name" value="BSH_CzcB-like"/>
</dbReference>
<feature type="compositionally biased region" description="Polar residues" evidence="4">
    <location>
        <begin position="351"/>
        <end position="363"/>
    </location>
</feature>
<evidence type="ECO:0000256" key="5">
    <source>
        <dbReference type="SAM" id="Phobius"/>
    </source>
</evidence>
<feature type="domain" description="CzcB-like barrel-sandwich hybrid" evidence="6">
    <location>
        <begin position="86"/>
        <end position="287"/>
    </location>
</feature>
<name>A0A1S8TXH9_9CLOT</name>
<feature type="region of interest" description="Disordered" evidence="4">
    <location>
        <begin position="345"/>
        <end position="364"/>
    </location>
</feature>
<feature type="transmembrane region" description="Helical" evidence="5">
    <location>
        <begin position="32"/>
        <end position="52"/>
    </location>
</feature>
<keyword evidence="5" id="KW-1133">Transmembrane helix</keyword>
<gene>
    <name evidence="8" type="primary">macA_2</name>
    <name evidence="8" type="ORF">CLPUN_01430</name>
</gene>
<feature type="coiled-coil region" evidence="3">
    <location>
        <begin position="157"/>
        <end position="184"/>
    </location>
</feature>